<dbReference type="AlphaFoldDB" id="A0A8J2NWL2"/>
<dbReference type="EMBL" id="CAJVCH010077314">
    <property type="protein sequence ID" value="CAG7721187.1"/>
    <property type="molecule type" value="Genomic_DNA"/>
</dbReference>
<accession>A0A8J2NWL2</accession>
<keyword evidence="2" id="KW-1185">Reference proteome</keyword>
<name>A0A8J2NWL2_9HEXA</name>
<reference evidence="1" key="1">
    <citation type="submission" date="2021-06" db="EMBL/GenBank/DDBJ databases">
        <authorList>
            <person name="Hodson N. C."/>
            <person name="Mongue J. A."/>
            <person name="Jaron S. K."/>
        </authorList>
    </citation>
    <scope>NUCLEOTIDE SEQUENCE</scope>
</reference>
<feature type="non-terminal residue" evidence="1">
    <location>
        <position position="1"/>
    </location>
</feature>
<evidence type="ECO:0000313" key="1">
    <source>
        <dbReference type="EMBL" id="CAG7721187.1"/>
    </source>
</evidence>
<protein>
    <submittedName>
        <fullName evidence="1">Uncharacterized protein</fullName>
    </submittedName>
</protein>
<dbReference type="Proteomes" id="UP000708208">
    <property type="component" value="Unassembled WGS sequence"/>
</dbReference>
<comment type="caution">
    <text evidence="1">The sequence shown here is derived from an EMBL/GenBank/DDBJ whole genome shotgun (WGS) entry which is preliminary data.</text>
</comment>
<gene>
    <name evidence="1" type="ORF">AFUS01_LOCUS10421</name>
</gene>
<proteinExistence type="predicted"/>
<sequence>MSHESPLQNLATSNGQTNSFYIWFHRLWSIFVVTGHRGHEREPISDFFLKCYGLSRELSDRPFALRIADVNLKSMKQCWRQTDEDLSLLEEERNSALFGGTLYIHICYSCQIFFDLGHLYGVVPYE</sequence>
<organism evidence="1 2">
    <name type="scientific">Allacma fusca</name>
    <dbReference type="NCBI Taxonomy" id="39272"/>
    <lineage>
        <taxon>Eukaryota</taxon>
        <taxon>Metazoa</taxon>
        <taxon>Ecdysozoa</taxon>
        <taxon>Arthropoda</taxon>
        <taxon>Hexapoda</taxon>
        <taxon>Collembola</taxon>
        <taxon>Symphypleona</taxon>
        <taxon>Sminthuridae</taxon>
        <taxon>Allacma</taxon>
    </lineage>
</organism>
<evidence type="ECO:0000313" key="2">
    <source>
        <dbReference type="Proteomes" id="UP000708208"/>
    </source>
</evidence>